<protein>
    <submittedName>
        <fullName evidence="2">Uncharacterized protein</fullName>
    </submittedName>
</protein>
<reference evidence="2" key="1">
    <citation type="journal article" date="2018" name="PLoS Negl. Trop. Dis.">
        <title>Sialome diversity of ticks revealed by RNAseq of single tick salivary glands.</title>
        <authorList>
            <person name="Perner J."/>
            <person name="Kropackova S."/>
            <person name="Kopacek P."/>
            <person name="Ribeiro J.M."/>
        </authorList>
    </citation>
    <scope>NUCLEOTIDE SEQUENCE</scope>
    <source>
        <strain evidence="2">Siblings of single egg batch collected in Ceske Budejovice</strain>
        <tissue evidence="2">Salivary glands</tissue>
    </source>
</reference>
<evidence type="ECO:0000313" key="2">
    <source>
        <dbReference type="EMBL" id="JAR87737.1"/>
    </source>
</evidence>
<organism evidence="2">
    <name type="scientific">Ixodes ricinus</name>
    <name type="common">Common tick</name>
    <name type="synonym">Acarus ricinus</name>
    <dbReference type="NCBI Taxonomy" id="34613"/>
    <lineage>
        <taxon>Eukaryota</taxon>
        <taxon>Metazoa</taxon>
        <taxon>Ecdysozoa</taxon>
        <taxon>Arthropoda</taxon>
        <taxon>Chelicerata</taxon>
        <taxon>Arachnida</taxon>
        <taxon>Acari</taxon>
        <taxon>Parasitiformes</taxon>
        <taxon>Ixodida</taxon>
        <taxon>Ixodoidea</taxon>
        <taxon>Ixodidae</taxon>
        <taxon>Ixodinae</taxon>
        <taxon>Ixodes</taxon>
    </lineage>
</organism>
<feature type="region of interest" description="Disordered" evidence="1">
    <location>
        <begin position="1"/>
        <end position="24"/>
    </location>
</feature>
<evidence type="ECO:0000256" key="1">
    <source>
        <dbReference type="SAM" id="MobiDB-lite"/>
    </source>
</evidence>
<proteinExistence type="predicted"/>
<feature type="non-terminal residue" evidence="2">
    <location>
        <position position="67"/>
    </location>
</feature>
<dbReference type="EMBL" id="GEGO01007667">
    <property type="protein sequence ID" value="JAR87737.1"/>
    <property type="molecule type" value="Transcribed_RNA"/>
</dbReference>
<accession>A0A147BAE0</accession>
<sequence>RFRDERSVPTTRSRVRTRRRSSCVTRTFRMRPARRRRCRGCLATPTCKPPCRRQCRRRRDCSIRIGL</sequence>
<name>A0A147BAE0_IXORI</name>
<dbReference type="AlphaFoldDB" id="A0A147BAE0"/>
<feature type="non-terminal residue" evidence="2">
    <location>
        <position position="1"/>
    </location>
</feature>